<keyword evidence="9" id="KW-0926">Vacuole</keyword>
<dbReference type="Pfam" id="PF17122">
    <property type="entry name" value="zf-C3H2C3"/>
    <property type="match status" value="1"/>
</dbReference>
<keyword evidence="5" id="KW-0862">Zinc</keyword>
<gene>
    <name evidence="14" type="ORF">C361_06791</name>
</gene>
<dbReference type="InterPro" id="IPR013083">
    <property type="entry name" value="Znf_RING/FYVE/PHD"/>
</dbReference>
<dbReference type="GO" id="GO:0048284">
    <property type="term" value="P:organelle fusion"/>
    <property type="evidence" value="ECO:0007669"/>
    <property type="project" value="TreeGrafter"/>
</dbReference>
<dbReference type="InterPro" id="IPR057308">
    <property type="entry name" value="CHCR_PEP5_VPS11"/>
</dbReference>
<evidence type="ECO:0000256" key="9">
    <source>
        <dbReference type="PIRNR" id="PIRNR007860"/>
    </source>
</evidence>
<reference evidence="14 15" key="1">
    <citation type="submission" date="2017-06" db="EMBL/GenBank/DDBJ databases">
        <title>Global population genomics of the pathogenic fungus Cryptococcus neoformans var. grubii.</title>
        <authorList>
            <person name="Cuomo C."/>
            <person name="Litvintseva A."/>
            <person name="Chen Y."/>
            <person name="Young S."/>
            <person name="Zeng Q."/>
            <person name="Chapman S."/>
            <person name="Gujja S."/>
            <person name="Saif S."/>
            <person name="Birren B."/>
        </authorList>
    </citation>
    <scope>NUCLEOTIDE SEQUENCE [LARGE SCALE GENOMIC DNA]</scope>
    <source>
        <strain evidence="14 15">Tu259-1</strain>
    </source>
</reference>
<evidence type="ECO:0000256" key="11">
    <source>
        <dbReference type="PROSITE-ProRule" id="PRU01006"/>
    </source>
</evidence>
<dbReference type="InterPro" id="IPR000547">
    <property type="entry name" value="Clathrin_H-chain/VPS_repeat"/>
</dbReference>
<dbReference type="Gene3D" id="3.30.40.10">
    <property type="entry name" value="Zinc/RING finger domain, C3HC4 (zinc finger)"/>
    <property type="match status" value="1"/>
</dbReference>
<comment type="similarity">
    <text evidence="1 9">Belongs to the VPS11 family.</text>
</comment>
<dbReference type="InterPro" id="IPR016528">
    <property type="entry name" value="VPS11"/>
</dbReference>
<dbReference type="Pfam" id="PF12451">
    <property type="entry name" value="VPS11_C"/>
    <property type="match status" value="1"/>
</dbReference>
<dbReference type="GO" id="GO:0061630">
    <property type="term" value="F:ubiquitin protein ligase activity"/>
    <property type="evidence" value="ECO:0007669"/>
    <property type="project" value="UniProtKB-EC"/>
</dbReference>
<dbReference type="InterPro" id="IPR024763">
    <property type="entry name" value="VPS11_C"/>
</dbReference>
<dbReference type="GO" id="GO:0030674">
    <property type="term" value="F:protein-macromolecule adaptor activity"/>
    <property type="evidence" value="ECO:0007669"/>
    <property type="project" value="TreeGrafter"/>
</dbReference>
<dbReference type="Proteomes" id="UP000199727">
    <property type="component" value="Unassembled WGS sequence"/>
</dbReference>
<evidence type="ECO:0000256" key="4">
    <source>
        <dbReference type="ARBA" id="ARBA00022771"/>
    </source>
</evidence>
<dbReference type="Pfam" id="PF23356">
    <property type="entry name" value="TPR_PEP5_VPS11"/>
    <property type="match status" value="2"/>
</dbReference>
<evidence type="ECO:0000256" key="5">
    <source>
        <dbReference type="ARBA" id="ARBA00022833"/>
    </source>
</evidence>
<feature type="domain" description="RING-type" evidence="13">
    <location>
        <begin position="978"/>
        <end position="1013"/>
    </location>
</feature>
<dbReference type="InterPro" id="IPR057307">
    <property type="entry name" value="PEP5_VPS11_N"/>
</dbReference>
<feature type="repeat" description="CHCR" evidence="11">
    <location>
        <begin position="445"/>
        <end position="610"/>
    </location>
</feature>
<keyword evidence="4 10" id="KW-0863">Zinc-finger</keyword>
<dbReference type="PANTHER" id="PTHR23323:SF24">
    <property type="entry name" value="VACUOLAR PROTEIN SORTING-ASSOCIATED PROTEIN 11 HOMOLOG"/>
    <property type="match status" value="1"/>
</dbReference>
<keyword evidence="2 9" id="KW-0813">Transport</keyword>
<dbReference type="PANTHER" id="PTHR23323">
    <property type="entry name" value="VACUOLAR PROTEIN SORTING-ASSOCIATED PROTEIN"/>
    <property type="match status" value="1"/>
</dbReference>
<keyword evidence="9" id="KW-0808">Transferase</keyword>
<evidence type="ECO:0000256" key="12">
    <source>
        <dbReference type="SAM" id="MobiDB-lite"/>
    </source>
</evidence>
<dbReference type="SUPFAM" id="SSF101898">
    <property type="entry name" value="NHL repeat"/>
    <property type="match status" value="1"/>
</dbReference>
<dbReference type="GO" id="GO:0030897">
    <property type="term" value="C:HOPS complex"/>
    <property type="evidence" value="ECO:0007669"/>
    <property type="project" value="UniProtKB-UniRule"/>
</dbReference>
<keyword evidence="3" id="KW-0479">Metal-binding</keyword>
<evidence type="ECO:0000256" key="3">
    <source>
        <dbReference type="ARBA" id="ARBA00022723"/>
    </source>
</evidence>
<evidence type="ECO:0000259" key="13">
    <source>
        <dbReference type="PROSITE" id="PS50089"/>
    </source>
</evidence>
<name>A0A854Q2J3_CRYNE</name>
<dbReference type="SUPFAM" id="SSF57850">
    <property type="entry name" value="RING/U-box"/>
    <property type="match status" value="1"/>
</dbReference>
<comment type="subunit">
    <text evidence="9">Component of the homotypic vacuole fusion and vacuole protein sorting (HOPS) complex. Component of the class C core vacuole/endosome tethering (CORVET) complex.</text>
</comment>
<organism evidence="14 15">
    <name type="scientific">Cryptococcus neoformans Tu259-1</name>
    <dbReference type="NCBI Taxonomy" id="1230072"/>
    <lineage>
        <taxon>Eukaryota</taxon>
        <taxon>Fungi</taxon>
        <taxon>Dikarya</taxon>
        <taxon>Basidiomycota</taxon>
        <taxon>Agaricomycotina</taxon>
        <taxon>Tremellomycetes</taxon>
        <taxon>Tremellales</taxon>
        <taxon>Cryptococcaceae</taxon>
        <taxon>Cryptococcus</taxon>
        <taxon>Cryptococcus neoformans species complex</taxon>
    </lineage>
</organism>
<feature type="region of interest" description="Disordered" evidence="12">
    <location>
        <begin position="203"/>
        <end position="224"/>
    </location>
</feature>
<evidence type="ECO:0000256" key="1">
    <source>
        <dbReference type="ARBA" id="ARBA00007070"/>
    </source>
</evidence>
<feature type="compositionally biased region" description="Basic and acidic residues" evidence="12">
    <location>
        <begin position="675"/>
        <end position="688"/>
    </location>
</feature>
<evidence type="ECO:0000313" key="15">
    <source>
        <dbReference type="Proteomes" id="UP000199727"/>
    </source>
</evidence>
<dbReference type="CDD" id="cd16688">
    <property type="entry name" value="RING-H2_Vps11"/>
    <property type="match status" value="1"/>
</dbReference>
<comment type="catalytic activity">
    <reaction evidence="9">
        <text>S-ubiquitinyl-[E2 ubiquitin-conjugating enzyme]-L-cysteine + [acceptor protein]-L-lysine = [E2 ubiquitin-conjugating enzyme]-L-cysteine + N(6)-ubiquitinyl-[acceptor protein]-L-lysine.</text>
        <dbReference type="EC" id="2.3.2.27"/>
    </reaction>
</comment>
<dbReference type="GO" id="GO:0008270">
    <property type="term" value="F:zinc ion binding"/>
    <property type="evidence" value="ECO:0007669"/>
    <property type="project" value="UniProtKB-KW"/>
</dbReference>
<comment type="caution">
    <text evidence="14">The sequence shown here is derived from an EMBL/GenBank/DDBJ whole genome shotgun (WGS) entry which is preliminary data.</text>
</comment>
<evidence type="ECO:0000256" key="6">
    <source>
        <dbReference type="ARBA" id="ARBA00022927"/>
    </source>
</evidence>
<evidence type="ECO:0000313" key="14">
    <source>
        <dbReference type="EMBL" id="OXG10757.1"/>
    </source>
</evidence>
<dbReference type="GO" id="GO:0000329">
    <property type="term" value="C:fungal-type vacuole membrane"/>
    <property type="evidence" value="ECO:0007669"/>
    <property type="project" value="UniProtKB-UniRule"/>
</dbReference>
<accession>A0A854Q2J3</accession>
<dbReference type="PROSITE" id="PS50089">
    <property type="entry name" value="ZF_RING_2"/>
    <property type="match status" value="1"/>
</dbReference>
<dbReference type="GO" id="GO:0006886">
    <property type="term" value="P:intracellular protein transport"/>
    <property type="evidence" value="ECO:0007669"/>
    <property type="project" value="UniProtKB-UniRule"/>
</dbReference>
<dbReference type="PROSITE" id="PS50236">
    <property type="entry name" value="CHCR"/>
    <property type="match status" value="1"/>
</dbReference>
<evidence type="ECO:0000256" key="2">
    <source>
        <dbReference type="ARBA" id="ARBA00022448"/>
    </source>
</evidence>
<keyword evidence="7 9" id="KW-0472">Membrane</keyword>
<dbReference type="GO" id="GO:0007033">
    <property type="term" value="P:vacuole organization"/>
    <property type="evidence" value="ECO:0007669"/>
    <property type="project" value="TreeGrafter"/>
</dbReference>
<dbReference type="GO" id="GO:0006904">
    <property type="term" value="P:vesicle docking involved in exocytosis"/>
    <property type="evidence" value="ECO:0007669"/>
    <property type="project" value="TreeGrafter"/>
</dbReference>
<dbReference type="InterPro" id="IPR001841">
    <property type="entry name" value="Znf_RING"/>
</dbReference>
<feature type="region of interest" description="Disordered" evidence="12">
    <location>
        <begin position="667"/>
        <end position="688"/>
    </location>
</feature>
<dbReference type="PIRSF" id="PIRSF007860">
    <property type="entry name" value="VPS11"/>
    <property type="match status" value="1"/>
</dbReference>
<dbReference type="OrthoDB" id="26184at2759"/>
<proteinExistence type="inferred from homology"/>
<dbReference type="Pfam" id="PF23341">
    <property type="entry name" value="PEP5_VPS11_N"/>
    <property type="match status" value="1"/>
</dbReference>
<dbReference type="AlphaFoldDB" id="A0A854Q2J3"/>
<keyword evidence="9" id="KW-0833">Ubl conjugation pathway</keyword>
<evidence type="ECO:0000256" key="10">
    <source>
        <dbReference type="PROSITE-ProRule" id="PRU00175"/>
    </source>
</evidence>
<dbReference type="GO" id="GO:0007032">
    <property type="term" value="P:endosome organization"/>
    <property type="evidence" value="ECO:0007669"/>
    <property type="project" value="TreeGrafter"/>
</dbReference>
<feature type="region of interest" description="Disordered" evidence="12">
    <location>
        <begin position="743"/>
        <end position="764"/>
    </location>
</feature>
<dbReference type="EMBL" id="AMKT01000101">
    <property type="protein sequence ID" value="OXG10757.1"/>
    <property type="molecule type" value="Genomic_DNA"/>
</dbReference>
<protein>
    <recommendedName>
        <fullName evidence="9">E3 ubiquitin-protein ligase PEP5</fullName>
        <ecNumber evidence="9">2.3.2.27</ecNumber>
    </recommendedName>
</protein>
<comment type="subcellular location">
    <subcellularLocation>
        <location evidence="8">Endomembrane system</location>
        <topology evidence="8">Peripheral membrane protein</topology>
        <orientation evidence="8">Cytoplasmic side</orientation>
    </subcellularLocation>
    <subcellularLocation>
        <location evidence="9">Vacuole membrane</location>
        <topology evidence="9">Peripheral membrane protein</topology>
        <orientation evidence="9">Cytoplasmic side</orientation>
    </subcellularLocation>
</comment>
<evidence type="ECO:0000256" key="7">
    <source>
        <dbReference type="ARBA" id="ARBA00023136"/>
    </source>
</evidence>
<sequence>MALSPSHAGQPAPQWRQFTFFDVENVKDEQDLAQSPRAIRQLTPPVAVTTTAPKSPLSPSLIVSSSRNISILDKHFSVERSFTAWEQNGRATFLLEAGGLLVAIGEEEGSLWPLLKVWDLTKEDKRSSERRPVLLRSVRIQHGQRPHPVSSVALTSNLSHLAIGLGDGTVLLYRHFLQSLTTSSYLTSLPKARVVHESHEPVTGLGFREHPPTDKSTPSRSSSSHGFSLFIVTTNRVLSAPVNGKGEARTIDDVGCALGCATMDSQRKEMVVARDEAIYLYGPDGRGACLAYEGPKSSITVYSHNLIITSPPFYPSVASASATVRHYAKSTPNGELGSPDTAKITIFDLDNKVIGYSGTYNEGVRDVFCQWGGIYVYGGNGKLCRLDEQSTQAKLETLYRRNLYTLAITMARSQGLGEAGIADIHRRYGDYLYSKGDFDGAMGQFVKTLGSLQPSYVIRKFLDAQRIHNLTTYLQELHSRGLANPDHTTLLLNCYTKTSDRARLDQFIRTEARRSSSPAPGTGAVGREGELPFDLDTAIRVCRQAGFYEHAAYLAKKFDKHEDYLRIQIEDAGKVDEALRYLRGLGPKACEVNMARYGRTLLQHEPEATTELLIDLCSGNLGRKKAVHEVDGKTDGITSGSGVNGSGPAMLSYLGYNKVTGFLSGDTPSGATVSEDEKPTGAHDGLDAAKVGEDEKEDVTPSYIPASPRQYFAHFVDHRELFIHFLESVALNLWNQKIDPSFSNSSAVSAPKRDMDSPPPTDPTIIDQTAVWNTLIELYLSSSAEESKRKALALINSDSTPYDPMHALVLCSSVGFTEGMLRLWEGMGMYEDVLRYYMEEGQEAEDAQGITPSNKVFTHLEMYGPSHPHLYPLVLRYLTSSPAILTRHKGELSKILAKIDEYQIMPPLGVVQLLSRNGVVDVGSVKEWLRGKVEENEEEIESDKHLYDSYRSETAAKRKAILDRSNVSQPEIFQVTKCAACGGQLDLPSVHFMCKHSYHQRCLPDSDPECPICARQHSVIRELRRNQLRLADRHDLFLEEVHQAEDGFNVVADAFGRGLFRREEVDERIEA</sequence>
<evidence type="ECO:0000256" key="8">
    <source>
        <dbReference type="ARBA" id="ARBA00029433"/>
    </source>
</evidence>
<dbReference type="GO" id="GO:0033263">
    <property type="term" value="C:CORVET complex"/>
    <property type="evidence" value="ECO:0007669"/>
    <property type="project" value="UniProtKB-UniRule"/>
</dbReference>
<dbReference type="EC" id="2.3.2.27" evidence="9"/>
<keyword evidence="6 9" id="KW-0653">Protein transport</keyword>